<evidence type="ECO:0000259" key="4">
    <source>
        <dbReference type="PROSITE" id="PS50249"/>
    </source>
</evidence>
<keyword evidence="2" id="KW-0963">Cytoplasm</keyword>
<dbReference type="GO" id="GO:0008237">
    <property type="term" value="F:metallopeptidase activity"/>
    <property type="evidence" value="ECO:0007669"/>
    <property type="project" value="InterPro"/>
</dbReference>
<dbReference type="EMBL" id="JAVRRT010000002">
    <property type="protein sequence ID" value="KAK5174656.1"/>
    <property type="molecule type" value="Genomic_DNA"/>
</dbReference>
<dbReference type="GO" id="GO:0000338">
    <property type="term" value="P:protein deneddylation"/>
    <property type="evidence" value="ECO:0007669"/>
    <property type="project" value="InterPro"/>
</dbReference>
<gene>
    <name evidence="5" type="ORF">LTR77_001738</name>
</gene>
<feature type="compositionally biased region" description="Low complexity" evidence="3">
    <location>
        <begin position="324"/>
        <end position="342"/>
    </location>
</feature>
<organism evidence="5 6">
    <name type="scientific">Saxophila tyrrhenica</name>
    <dbReference type="NCBI Taxonomy" id="1690608"/>
    <lineage>
        <taxon>Eukaryota</taxon>
        <taxon>Fungi</taxon>
        <taxon>Dikarya</taxon>
        <taxon>Ascomycota</taxon>
        <taxon>Pezizomycotina</taxon>
        <taxon>Dothideomycetes</taxon>
        <taxon>Dothideomycetidae</taxon>
        <taxon>Mycosphaerellales</taxon>
        <taxon>Extremaceae</taxon>
        <taxon>Saxophila</taxon>
    </lineage>
</organism>
<dbReference type="RefSeq" id="XP_064663325.1">
    <property type="nucleotide sequence ID" value="XM_064798998.1"/>
</dbReference>
<feature type="region of interest" description="Disordered" evidence="3">
    <location>
        <begin position="324"/>
        <end position="345"/>
    </location>
</feature>
<dbReference type="Gene3D" id="3.40.140.10">
    <property type="entry name" value="Cytidine Deaminase, domain 2"/>
    <property type="match status" value="1"/>
</dbReference>
<reference evidence="5 6" key="1">
    <citation type="submission" date="2023-08" db="EMBL/GenBank/DDBJ databases">
        <title>Black Yeasts Isolated from many extreme environments.</title>
        <authorList>
            <person name="Coleine C."/>
            <person name="Stajich J.E."/>
            <person name="Selbmann L."/>
        </authorList>
    </citation>
    <scope>NUCLEOTIDE SEQUENCE [LARGE SCALE GENOMIC DNA]</scope>
    <source>
        <strain evidence="5 6">CCFEE 5935</strain>
    </source>
</reference>
<dbReference type="Pfam" id="PF13012">
    <property type="entry name" value="MitMem_reg"/>
    <property type="match status" value="1"/>
</dbReference>
<evidence type="ECO:0000313" key="6">
    <source>
        <dbReference type="Proteomes" id="UP001337655"/>
    </source>
</evidence>
<feature type="compositionally biased region" description="Basic and acidic residues" evidence="3">
    <location>
        <begin position="375"/>
        <end position="385"/>
    </location>
</feature>
<evidence type="ECO:0000256" key="1">
    <source>
        <dbReference type="ARBA" id="ARBA00010893"/>
    </source>
</evidence>
<dbReference type="PANTHER" id="PTHR10540:SF8">
    <property type="entry name" value="COP9 SIGNALOSOME COMPLEX SUBUNIT 6"/>
    <property type="match status" value="1"/>
</dbReference>
<sequence length="417" mass="44379">MADPTANDLLTTKAPDAALSVQLHPLVLLTITDYITRHISRRQPNPIVGAVIGQQNGRTITLEHAYEVKTSLQNDSDILLNHEFFADRMEQYKDVHKVPALDVQAVFMLGSTVGPAEEHAKVVKQVQEMVETDAIMLVLFHAEMVDQLQGGKLPITIYESVVDQQEGGEVGSKDVRFRELSFEVETGEAEMIAVDFVATGGGNATAVPQAADTIPPPGTVEAGSSKTAEKKGKGKGKSKDDDSDPDSTHSVLSPEDEELIASLTAKTNAIKMLNQRINLIRSYLQSLPPSYLTSPTSTEAPAEDTNHPLLRSISALLSRLPLLAPPTSSSETTHHSSLASAASKEKEDVHLTTLLSSLTRSISEAQALGSKFHTLTREKTAKDRNVMSGGGGRGGFGQGEAYGDFGASGASGSGLGS</sequence>
<comment type="caution">
    <text evidence="5">The sequence shown here is derived from an EMBL/GenBank/DDBJ whole genome shotgun (WGS) entry which is preliminary data.</text>
</comment>
<evidence type="ECO:0000256" key="2">
    <source>
        <dbReference type="RuleBase" id="RU367006"/>
    </source>
</evidence>
<feature type="region of interest" description="Disordered" evidence="3">
    <location>
        <begin position="374"/>
        <end position="417"/>
    </location>
</feature>
<keyword evidence="2" id="KW-0539">Nucleus</keyword>
<dbReference type="InterPro" id="IPR024969">
    <property type="entry name" value="EIF3F/CSN6-like_C"/>
</dbReference>
<dbReference type="InterPro" id="IPR000555">
    <property type="entry name" value="JAMM/MPN+_dom"/>
</dbReference>
<dbReference type="CDD" id="cd08063">
    <property type="entry name" value="MPN_CSN6"/>
    <property type="match status" value="1"/>
</dbReference>
<name>A0AAV9PPF3_9PEZI</name>
<protein>
    <recommendedName>
        <fullName evidence="2">COP9 signalosome complex subunit 6</fullName>
    </recommendedName>
</protein>
<dbReference type="InterPro" id="IPR033859">
    <property type="entry name" value="MPN_CSN6"/>
</dbReference>
<dbReference type="PANTHER" id="PTHR10540">
    <property type="entry name" value="EUKARYOTIC TRANSLATION INITIATION FACTOR 3 SUBUNIT F-RELATED"/>
    <property type="match status" value="1"/>
</dbReference>
<dbReference type="PROSITE" id="PS50249">
    <property type="entry name" value="MPN"/>
    <property type="match status" value="1"/>
</dbReference>
<evidence type="ECO:0000313" key="5">
    <source>
        <dbReference type="EMBL" id="KAK5174656.1"/>
    </source>
</evidence>
<dbReference type="Pfam" id="PF01398">
    <property type="entry name" value="JAB"/>
    <property type="match status" value="1"/>
</dbReference>
<dbReference type="GO" id="GO:0008180">
    <property type="term" value="C:COP9 signalosome"/>
    <property type="evidence" value="ECO:0007669"/>
    <property type="project" value="UniProtKB-UniRule"/>
</dbReference>
<dbReference type="GeneID" id="89923085"/>
<dbReference type="AlphaFoldDB" id="A0AAV9PPF3"/>
<comment type="similarity">
    <text evidence="1 2">Belongs to the peptidase M67A family. CSN6 subfamily.</text>
</comment>
<feature type="region of interest" description="Disordered" evidence="3">
    <location>
        <begin position="207"/>
        <end position="255"/>
    </location>
</feature>
<dbReference type="GO" id="GO:0005737">
    <property type="term" value="C:cytoplasm"/>
    <property type="evidence" value="ECO:0007669"/>
    <property type="project" value="UniProtKB-SubCell"/>
</dbReference>
<dbReference type="Proteomes" id="UP001337655">
    <property type="component" value="Unassembled WGS sequence"/>
</dbReference>
<proteinExistence type="inferred from homology"/>
<accession>A0AAV9PPF3</accession>
<dbReference type="InterPro" id="IPR037518">
    <property type="entry name" value="MPN"/>
</dbReference>
<feature type="domain" description="MPN" evidence="4">
    <location>
        <begin position="21"/>
        <end position="164"/>
    </location>
</feature>
<comment type="function">
    <text evidence="2">Component of the COP9 signalosome complex (CSN), a complex involved in various cellular and developmental processes.</text>
</comment>
<keyword evidence="6" id="KW-1185">Reference proteome</keyword>
<comment type="subcellular location">
    <subcellularLocation>
        <location evidence="2">Cytoplasm</location>
    </subcellularLocation>
    <subcellularLocation>
        <location evidence="2">Nucleus</location>
    </subcellularLocation>
</comment>
<feature type="compositionally biased region" description="Gly residues" evidence="3">
    <location>
        <begin position="388"/>
        <end position="400"/>
    </location>
</feature>
<keyword evidence="2" id="KW-0736">Signalosome</keyword>
<evidence type="ECO:0000256" key="3">
    <source>
        <dbReference type="SAM" id="MobiDB-lite"/>
    </source>
</evidence>